<protein>
    <submittedName>
        <fullName evidence="1">Putative metal-dependent HD superfamily phosphohydrolase</fullName>
    </submittedName>
</protein>
<keyword evidence="1" id="KW-0378">Hydrolase</keyword>
<dbReference type="PANTHER" id="PTHR21174">
    <property type="match status" value="1"/>
</dbReference>
<dbReference type="InterPro" id="IPR009218">
    <property type="entry name" value="HD_phosphohydro"/>
</dbReference>
<accession>A0A4Q7NQP5</accession>
<name>A0A4Q7NQP5_9ACTN</name>
<dbReference type="RefSeq" id="WP_231116405.1">
    <property type="nucleotide sequence ID" value="NZ_SGXD01000003.1"/>
</dbReference>
<dbReference type="Gene3D" id="1.10.3210.10">
    <property type="entry name" value="Hypothetical protein af1432"/>
    <property type="match status" value="1"/>
</dbReference>
<dbReference type="PANTHER" id="PTHR21174:SF0">
    <property type="entry name" value="HD PHOSPHOHYDROLASE FAMILY PROTEIN-RELATED"/>
    <property type="match status" value="1"/>
</dbReference>
<dbReference type="SUPFAM" id="SSF109604">
    <property type="entry name" value="HD-domain/PDEase-like"/>
    <property type="match status" value="1"/>
</dbReference>
<evidence type="ECO:0000313" key="1">
    <source>
        <dbReference type="EMBL" id="RZS87553.1"/>
    </source>
</evidence>
<proteinExistence type="predicted"/>
<dbReference type="Proteomes" id="UP000293638">
    <property type="component" value="Unassembled WGS sequence"/>
</dbReference>
<keyword evidence="2" id="KW-1185">Reference proteome</keyword>
<dbReference type="EMBL" id="SGXD01000003">
    <property type="protein sequence ID" value="RZS87553.1"/>
    <property type="molecule type" value="Genomic_DNA"/>
</dbReference>
<dbReference type="AlphaFoldDB" id="A0A4Q7NQP5"/>
<evidence type="ECO:0000313" key="2">
    <source>
        <dbReference type="Proteomes" id="UP000293638"/>
    </source>
</evidence>
<gene>
    <name evidence="1" type="ORF">EV189_2984</name>
</gene>
<comment type="caution">
    <text evidence="1">The sequence shown here is derived from an EMBL/GenBank/DDBJ whole genome shotgun (WGS) entry which is preliminary data.</text>
</comment>
<dbReference type="GO" id="GO:0016787">
    <property type="term" value="F:hydrolase activity"/>
    <property type="evidence" value="ECO:0007669"/>
    <property type="project" value="UniProtKB-KW"/>
</dbReference>
<reference evidence="1 2" key="1">
    <citation type="submission" date="2019-02" db="EMBL/GenBank/DDBJ databases">
        <title>Genomic Encyclopedia of Type Strains, Phase IV (KMG-IV): sequencing the most valuable type-strain genomes for metagenomic binning, comparative biology and taxonomic classification.</title>
        <authorList>
            <person name="Goeker M."/>
        </authorList>
    </citation>
    <scope>NUCLEOTIDE SEQUENCE [LARGE SCALE GENOMIC DNA]</scope>
    <source>
        <strain evidence="1 2">DSM 45622</strain>
    </source>
</reference>
<organism evidence="1 2">
    <name type="scientific">Motilibacter rhizosphaerae</name>
    <dbReference type="NCBI Taxonomy" id="598652"/>
    <lineage>
        <taxon>Bacteria</taxon>
        <taxon>Bacillati</taxon>
        <taxon>Actinomycetota</taxon>
        <taxon>Actinomycetes</taxon>
        <taxon>Motilibacterales</taxon>
        <taxon>Motilibacteraceae</taxon>
        <taxon>Motilibacter</taxon>
    </lineage>
</organism>
<dbReference type="PIRSF" id="PIRSF035170">
    <property type="entry name" value="HD_phosphohydro"/>
    <property type="match status" value="1"/>
</dbReference>
<sequence length="198" mass="21103">MPGLDDALARLATAYAAPGRRYHDARHLAEVLAAVALLGEEADDLEVVRLAAYAHDAVYDGRAGEDEEASALLAERELAGLVEPDRLAEVVRLVRLTASHDPGPGDRDGAVLCDADLWILSAPLERYEEYAADVRAEYAAYDDATFAAGRLRVLRSFLDRPRVYRTAGAAAWEPAARANLSREAARLGAAAAPPPAGG</sequence>